<dbReference type="KEGG" id="rpa:TX73_019195"/>
<evidence type="ECO:0000313" key="2">
    <source>
        <dbReference type="EMBL" id="WCL93882.1"/>
    </source>
</evidence>
<gene>
    <name evidence="2" type="ORF">TX73_019195</name>
</gene>
<proteinExistence type="predicted"/>
<dbReference type="EMBL" id="CP116810">
    <property type="protein sequence ID" value="WCL93882.1"/>
    <property type="molecule type" value="Genomic_DNA"/>
</dbReference>
<protein>
    <submittedName>
        <fullName evidence="2">Uncharacterized protein</fullName>
    </submittedName>
</protein>
<dbReference type="RefSeq" id="WP_146090426.1">
    <property type="nucleotide sequence ID" value="NZ_CP116810.1"/>
</dbReference>
<name>A0AAF0BS18_RHOPA</name>
<organism evidence="2 3">
    <name type="scientific">Rhodopseudomonas palustris (strain ATCC BAA-98 / CGA009)</name>
    <dbReference type="NCBI Taxonomy" id="258594"/>
    <lineage>
        <taxon>Bacteria</taxon>
        <taxon>Pseudomonadati</taxon>
        <taxon>Pseudomonadota</taxon>
        <taxon>Alphaproteobacteria</taxon>
        <taxon>Hyphomicrobiales</taxon>
        <taxon>Nitrobacteraceae</taxon>
        <taxon>Rhodopseudomonas</taxon>
    </lineage>
</organism>
<keyword evidence="3" id="KW-1185">Reference proteome</keyword>
<reference evidence="2 3" key="1">
    <citation type="journal article" date="2004" name="Nat. Biotechnol.">
        <title>Complete genome sequence of the metabolically versatile photosynthetic bacterium Rhodopseudomonas palustris.</title>
        <authorList>
            <person name="Larimer F.W."/>
            <person name="Chain P."/>
            <person name="Hauser L."/>
            <person name="Lamerdin J."/>
            <person name="Malfatti S."/>
            <person name="Do L."/>
            <person name="Land M.L."/>
            <person name="Pelletier D.A."/>
            <person name="Beatty J.T."/>
            <person name="Lang A.S."/>
            <person name="Tabita F.R."/>
            <person name="Gibson J.L."/>
            <person name="Hanson T.E."/>
            <person name="Bobst C."/>
            <person name="Torres J.L."/>
            <person name="Peres C."/>
            <person name="Harrison F.H."/>
            <person name="Gibson J."/>
            <person name="Harwood C.S."/>
        </authorList>
    </citation>
    <scope>NUCLEOTIDE SEQUENCE [LARGE SCALE GENOMIC DNA]</scope>
    <source>
        <strain evidence="3">ATCC BAA-98 / CGA009</strain>
    </source>
</reference>
<evidence type="ECO:0000313" key="3">
    <source>
        <dbReference type="Proteomes" id="UP000001426"/>
    </source>
</evidence>
<feature type="region of interest" description="Disordered" evidence="1">
    <location>
        <begin position="1"/>
        <end position="38"/>
    </location>
</feature>
<dbReference type="Proteomes" id="UP000001426">
    <property type="component" value="Chromosome"/>
</dbReference>
<dbReference type="AlphaFoldDB" id="A0AAF0BS18"/>
<accession>A0AAF0BS18</accession>
<dbReference type="GeneID" id="66894811"/>
<sequence>MTKGISVLPEDDDGTVLPTPPDRGFAVNIGRKRRPRPLPGLNLGAPAVHNQSASIADRDVVCAAINPP</sequence>
<evidence type="ECO:0000256" key="1">
    <source>
        <dbReference type="SAM" id="MobiDB-lite"/>
    </source>
</evidence>